<dbReference type="HAMAP" id="MF_02124">
    <property type="entry name" value="GlgE"/>
    <property type="match status" value="1"/>
</dbReference>
<dbReference type="CDD" id="cd11344">
    <property type="entry name" value="AmyAc_GlgE_like"/>
    <property type="match status" value="1"/>
</dbReference>
<dbReference type="Gene3D" id="2.60.40.1180">
    <property type="entry name" value="Golgi alpha-mannosidase II"/>
    <property type="match status" value="1"/>
</dbReference>
<evidence type="ECO:0000256" key="1">
    <source>
        <dbReference type="ARBA" id="ARBA00011738"/>
    </source>
</evidence>
<dbReference type="InterPro" id="IPR017853">
    <property type="entry name" value="GH"/>
</dbReference>
<dbReference type="Pfam" id="PF11896">
    <property type="entry name" value="GlgE_dom_N_S"/>
    <property type="match status" value="1"/>
</dbReference>
<evidence type="ECO:0000256" key="5">
    <source>
        <dbReference type="ARBA" id="ARBA00048735"/>
    </source>
</evidence>
<evidence type="ECO:0000256" key="7">
    <source>
        <dbReference type="SAM" id="MobiDB-lite"/>
    </source>
</evidence>
<gene>
    <name evidence="6" type="primary">glgE</name>
    <name evidence="9" type="ORF">DPQ33_07515</name>
</gene>
<organism evidence="9 10">
    <name type="scientific">Oceanidesulfovibrio indonesiensis</name>
    <dbReference type="NCBI Taxonomy" id="54767"/>
    <lineage>
        <taxon>Bacteria</taxon>
        <taxon>Pseudomonadati</taxon>
        <taxon>Thermodesulfobacteriota</taxon>
        <taxon>Desulfovibrionia</taxon>
        <taxon>Desulfovibrionales</taxon>
        <taxon>Desulfovibrionaceae</taxon>
        <taxon>Oceanidesulfovibrio</taxon>
    </lineage>
</organism>
<dbReference type="Proteomes" id="UP000448292">
    <property type="component" value="Unassembled WGS sequence"/>
</dbReference>
<dbReference type="AlphaFoldDB" id="A0A7M3MGD1"/>
<evidence type="ECO:0000256" key="4">
    <source>
        <dbReference type="ARBA" id="ARBA00023277"/>
    </source>
</evidence>
<feature type="binding site" evidence="6">
    <location>
        <position position="346"/>
    </location>
    <ligand>
        <name>alpha-maltose 1-phosphate</name>
        <dbReference type="ChEBI" id="CHEBI:63576"/>
    </ligand>
</feature>
<dbReference type="Pfam" id="PF21702">
    <property type="entry name" value="GLGE_C"/>
    <property type="match status" value="1"/>
</dbReference>
<dbReference type="SMART" id="SM00642">
    <property type="entry name" value="Aamy"/>
    <property type="match status" value="1"/>
</dbReference>
<evidence type="ECO:0000256" key="6">
    <source>
        <dbReference type="HAMAP-Rule" id="MF_02124"/>
    </source>
</evidence>
<dbReference type="PANTHER" id="PTHR47786:SF2">
    <property type="entry name" value="GLYCOSYL HYDROLASE FAMILY 13 CATALYTIC DOMAIN-CONTAINING PROTEIN"/>
    <property type="match status" value="1"/>
</dbReference>
<evidence type="ECO:0000313" key="9">
    <source>
        <dbReference type="EMBL" id="TVM17949.1"/>
    </source>
</evidence>
<sequence length="667" mass="77182">MLPIIDGKKRVVIENLRPRVDDGRFPAKRALYETVEVKADILVDGHDSIRAVCLYRRESEQTHTVLEMEHRVNDLWSAEFEIYAMERYYFTVRAWVDQYASWLNGLKKKHAAGQDVAVELADGAMLIEQAAQRAPVDEDRGNLLRYAAMLRESMQDDAVLLAGGAGVSELMARYPDPDTFCEYGTELVIEPEPAKASFSTWYEVFPRSTGVGRNHGTFAALENLLPRIAQAGFDVVYLPPVHPIGATFRKGKNNSPDAGPDDVGSPWAIGSEDGGHKAVHPQLGDMEDFERLVRVAREEHSIDIAIDIAFQCSPDHPYVKEHPEWFRKRSDGTIQYAENPPKKYQDVYPFNFECDDWKGLWEELKSIFVFWIERGVRIFRVDNPHTKPLPFWEWCFAELRKEHPDVIYLSEAFTRPKIMYRLAKAGFTHSYTYFTWRNSKHELTQYLTELVEHAPRDYFRPNFWPNTPDILPEYLQYGGRPAFIIRLVLAATLSSNYGVYGPAYELCENTAVPGTIDYMDSEKYEIKDWDLDRPGNLWSFITLVNRIRRDNPALQQTWNLRFLPTDNDFVIFFAKESSDKAEPGSEVILVAVNLDPHNPQSATLTLPLEEYGIDESQTYMVHDLLGDDKFVWQGRRNRMDFDPRVLPARIFRLKRKLKRETDFDYFM</sequence>
<dbReference type="RefSeq" id="WP_144302602.1">
    <property type="nucleotide sequence ID" value="NZ_QMIE01000005.1"/>
</dbReference>
<dbReference type="GO" id="GO:0004553">
    <property type="term" value="F:hydrolase activity, hydrolyzing O-glycosyl compounds"/>
    <property type="evidence" value="ECO:0007669"/>
    <property type="project" value="InterPro"/>
</dbReference>
<feature type="binding site" evidence="6">
    <location>
        <position position="311"/>
    </location>
    <ligand>
        <name>alpha-maltose 1-phosphate</name>
        <dbReference type="ChEBI" id="CHEBI:63576"/>
    </ligand>
</feature>
<dbReference type="InterPro" id="IPR026585">
    <property type="entry name" value="GlgE"/>
</dbReference>
<name>A0A7M3MGD1_9BACT</name>
<feature type="binding site" evidence="6">
    <location>
        <position position="250"/>
    </location>
    <ligand>
        <name>alpha-maltose 1-phosphate</name>
        <dbReference type="ChEBI" id="CHEBI:63576"/>
    </ligand>
</feature>
<feature type="binding site" evidence="6">
    <location>
        <position position="383"/>
    </location>
    <ligand>
        <name>alpha-maltose 1-phosphate</name>
        <dbReference type="ChEBI" id="CHEBI:63576"/>
    </ligand>
</feature>
<evidence type="ECO:0000259" key="8">
    <source>
        <dbReference type="SMART" id="SM00642"/>
    </source>
</evidence>
<dbReference type="GO" id="GO:0030979">
    <property type="term" value="P:alpha-glucan biosynthetic process"/>
    <property type="evidence" value="ECO:0007669"/>
    <property type="project" value="UniProtKB-UniRule"/>
</dbReference>
<dbReference type="InterPro" id="IPR013783">
    <property type="entry name" value="Ig-like_fold"/>
</dbReference>
<dbReference type="InterPro" id="IPR013780">
    <property type="entry name" value="Glyco_hydro_b"/>
</dbReference>
<evidence type="ECO:0000313" key="10">
    <source>
        <dbReference type="Proteomes" id="UP000448292"/>
    </source>
</evidence>
<feature type="site" description="Transition state stabilizer" evidence="6">
    <location>
        <position position="469"/>
    </location>
</feature>
<dbReference type="SUPFAM" id="SSF51445">
    <property type="entry name" value="(Trans)glycosidases"/>
    <property type="match status" value="1"/>
</dbReference>
<comment type="subunit">
    <text evidence="1 6">Homodimer.</text>
</comment>
<dbReference type="InterPro" id="IPR006047">
    <property type="entry name" value="GH13_cat_dom"/>
</dbReference>
<accession>A0A7M3MGD1</accession>
<keyword evidence="10" id="KW-1185">Reference proteome</keyword>
<dbReference type="OrthoDB" id="9805159at2"/>
<dbReference type="EC" id="2.4.99.16" evidence="6"/>
<feature type="binding site" evidence="6">
    <location>
        <begin position="523"/>
        <end position="524"/>
    </location>
    <ligand>
        <name>alpha-maltose 1-phosphate</name>
        <dbReference type="ChEBI" id="CHEBI:63576"/>
    </ligand>
</feature>
<proteinExistence type="inferred from homology"/>
<keyword evidence="4 6" id="KW-0119">Carbohydrate metabolism</keyword>
<reference evidence="9 10" key="1">
    <citation type="submission" date="2018-06" db="EMBL/GenBank/DDBJ databases">
        <title>Complete genome of Desulfovibrio indonesiensis P37SLT.</title>
        <authorList>
            <person name="Crispim J.S."/>
            <person name="Vidigal P.M.P."/>
            <person name="Silva L.C.F."/>
            <person name="Laguardia C.N."/>
            <person name="Araujo L.C."/>
            <person name="Dias R.S."/>
            <person name="Sousa M.P."/>
            <person name="Paula S.O."/>
            <person name="Silva C."/>
        </authorList>
    </citation>
    <scope>NUCLEOTIDE SEQUENCE [LARGE SCALE GENOMIC DNA]</scope>
    <source>
        <strain evidence="9 10">P37SLT</strain>
    </source>
</reference>
<comment type="function">
    <text evidence="6">Maltosyltransferase that uses maltose 1-phosphate (M1P) as the sugar donor to elongate linear or branched alpha-(1-&gt;4)-glucans. Is involved in a branched alpha-glucan biosynthetic pathway from trehalose, together with TreS, Mak and GlgB.</text>
</comment>
<dbReference type="InterPro" id="IPR049171">
    <property type="entry name" value="GLGE_C"/>
</dbReference>
<dbReference type="EMBL" id="QMIE01000005">
    <property type="protein sequence ID" value="TVM17949.1"/>
    <property type="molecule type" value="Genomic_DNA"/>
</dbReference>
<dbReference type="GO" id="GO:0016758">
    <property type="term" value="F:hexosyltransferase activity"/>
    <property type="evidence" value="ECO:0007669"/>
    <property type="project" value="UniProtKB-UniRule"/>
</dbReference>
<feature type="active site" description="Proton donor" evidence="6">
    <location>
        <position position="411"/>
    </location>
</feature>
<evidence type="ECO:0000256" key="3">
    <source>
        <dbReference type="ARBA" id="ARBA00022679"/>
    </source>
</evidence>
<dbReference type="Gene3D" id="1.20.58.80">
    <property type="entry name" value="Phosphotransferase system, lactose/cellobiose-type IIA subunit"/>
    <property type="match status" value="1"/>
</dbReference>
<feature type="active site" description="Nucleophile" evidence="6">
    <location>
        <position position="382"/>
    </location>
</feature>
<dbReference type="Gene3D" id="3.20.20.80">
    <property type="entry name" value="Glycosidases"/>
    <property type="match status" value="1"/>
</dbReference>
<keyword evidence="2 6" id="KW-0328">Glycosyltransferase</keyword>
<dbReference type="PANTHER" id="PTHR47786">
    <property type="entry name" value="ALPHA-1,4-GLUCAN:MALTOSE-1-PHOSPHATE MALTOSYLTRANSFERASE"/>
    <property type="match status" value="1"/>
</dbReference>
<protein>
    <recommendedName>
        <fullName evidence="6">Alpha-1,4-glucan:maltose-1-phosphate maltosyltransferase</fullName>
        <shortName evidence="6">GMPMT</shortName>
        <ecNumber evidence="6">2.4.99.16</ecNumber>
    </recommendedName>
    <alternativeName>
        <fullName evidence="6">(1-&gt;4)-alpha-D-glucan:maltose-1-phosphate alpha-D-maltosyltransferase</fullName>
    </alternativeName>
</protein>
<evidence type="ECO:0000256" key="2">
    <source>
        <dbReference type="ARBA" id="ARBA00022676"/>
    </source>
</evidence>
<comment type="similarity">
    <text evidence="6">Belongs to the glycosyl hydrolase 13 family. GlgE subfamily.</text>
</comment>
<dbReference type="InterPro" id="IPR021828">
    <property type="entry name" value="GlgE_dom_N/S"/>
</dbReference>
<feature type="domain" description="Glycosyl hydrolase family 13 catalytic" evidence="8">
    <location>
        <begin position="203"/>
        <end position="548"/>
    </location>
</feature>
<keyword evidence="3 6" id="KW-0808">Transferase</keyword>
<feature type="region of interest" description="Disordered" evidence="7">
    <location>
        <begin position="249"/>
        <end position="281"/>
    </location>
</feature>
<comment type="caution">
    <text evidence="9">The sequence shown here is derived from an EMBL/GenBank/DDBJ whole genome shotgun (WGS) entry which is preliminary data.</text>
</comment>
<comment type="catalytic activity">
    <reaction evidence="5 6">
        <text>alpha-maltose 1-phosphate + [(1-&gt;4)-alpha-D-glucosyl](n) = [(1-&gt;4)-alpha-D-glucosyl](n+2) + phosphate</text>
        <dbReference type="Rhea" id="RHEA:42692"/>
        <dbReference type="Rhea" id="RHEA-COMP:9584"/>
        <dbReference type="Rhea" id="RHEA-COMP:10183"/>
        <dbReference type="ChEBI" id="CHEBI:15444"/>
        <dbReference type="ChEBI" id="CHEBI:43474"/>
        <dbReference type="ChEBI" id="CHEBI:63576"/>
        <dbReference type="EC" id="2.4.99.16"/>
    </reaction>
</comment>
<dbReference type="Gene3D" id="2.60.40.10">
    <property type="entry name" value="Immunoglobulins"/>
    <property type="match status" value="1"/>
</dbReference>